<dbReference type="AlphaFoldDB" id="A0A2U3BDQ4"/>
<organism evidence="1 2">
    <name type="scientific">Vibrio albus</name>
    <dbReference type="NCBI Taxonomy" id="2200953"/>
    <lineage>
        <taxon>Bacteria</taxon>
        <taxon>Pseudomonadati</taxon>
        <taxon>Pseudomonadota</taxon>
        <taxon>Gammaproteobacteria</taxon>
        <taxon>Vibrionales</taxon>
        <taxon>Vibrionaceae</taxon>
        <taxon>Vibrio</taxon>
    </lineage>
</organism>
<reference evidence="1 2" key="1">
    <citation type="submission" date="2018-05" db="EMBL/GenBank/DDBJ databases">
        <title>Vibrio limimaris sp. nov., isolated from marine sediment.</title>
        <authorList>
            <person name="Li C.-M."/>
        </authorList>
    </citation>
    <scope>NUCLEOTIDE SEQUENCE [LARGE SCALE GENOMIC DNA]</scope>
    <source>
        <strain evidence="1 2">E4404</strain>
    </source>
</reference>
<dbReference type="RefSeq" id="WP_109318026.1">
    <property type="nucleotide sequence ID" value="NZ_QFWT01000001.1"/>
</dbReference>
<proteinExistence type="predicted"/>
<protein>
    <submittedName>
        <fullName evidence="1">Uncharacterized protein</fullName>
    </submittedName>
</protein>
<accession>A0A2U3BDQ4</accession>
<dbReference type="Proteomes" id="UP000245362">
    <property type="component" value="Unassembled WGS sequence"/>
</dbReference>
<dbReference type="EMBL" id="QFWT01000001">
    <property type="protein sequence ID" value="PWI34872.1"/>
    <property type="molecule type" value="Genomic_DNA"/>
</dbReference>
<keyword evidence="2" id="KW-1185">Reference proteome</keyword>
<gene>
    <name evidence="1" type="ORF">DI392_00905</name>
</gene>
<sequence>MKNDLYSSGMCIQKAAGMVRGRSSLDNIMDICDNQKSISTEKLRALLEVVEEDIRLDGIFLKGAAERMAKLEQRPEFDLSTVHGREQAVIAGLRARGF</sequence>
<comment type="caution">
    <text evidence="1">The sequence shown here is derived from an EMBL/GenBank/DDBJ whole genome shotgun (WGS) entry which is preliminary data.</text>
</comment>
<dbReference type="OrthoDB" id="9951507at2"/>
<name>A0A2U3BDQ4_9VIBR</name>
<evidence type="ECO:0000313" key="2">
    <source>
        <dbReference type="Proteomes" id="UP000245362"/>
    </source>
</evidence>
<evidence type="ECO:0000313" key="1">
    <source>
        <dbReference type="EMBL" id="PWI34872.1"/>
    </source>
</evidence>